<protein>
    <submittedName>
        <fullName evidence="2">Uncharacterized protein</fullName>
    </submittedName>
</protein>
<evidence type="ECO:0000313" key="3">
    <source>
        <dbReference type="Proteomes" id="UP000095192"/>
    </source>
</evidence>
<comment type="caution">
    <text evidence="2">The sequence shown here is derived from an EMBL/GenBank/DDBJ whole genome shotgun (WGS) entry which is preliminary data.</text>
</comment>
<keyword evidence="3" id="KW-1185">Reference proteome</keyword>
<feature type="region of interest" description="Disordered" evidence="1">
    <location>
        <begin position="226"/>
        <end position="268"/>
    </location>
</feature>
<dbReference type="VEuPathDB" id="ToxoDB:cyc_08946"/>
<dbReference type="Proteomes" id="UP000095192">
    <property type="component" value="Unassembled WGS sequence"/>
</dbReference>
<feature type="compositionally biased region" description="Low complexity" evidence="1">
    <location>
        <begin position="246"/>
        <end position="267"/>
    </location>
</feature>
<sequence>MRYKLLQRSTVHTLRGGIRRCIGSASAVGSLLPVQWSLRNVFWLLLQNLLLQKQLSLSLLAQPPQQIHTTLRSEHIIELHALLSHSPSELRPRRRLELLQLAAPCRKGTGFLRFVLYAWQLQHTSAEPELQQSFGSENPQQPLALSHPQLPRLHGNPLLLPQPAPDSASRQHSPQEAQLRLPLQPQLLANEVPLQPPSPVSGDDRSICANFAAGPFQTAVSACSATAEPPPLACGSNSCGEKPAKDAPAAPQPLEAAESGEEGCSGSRRTVEQLRVSGGAENSLAASGKTVAESDVPDVAVSALVSALPAGEDSGAAANSDAAAAPAILSSSTAAETVTLADEATAVAQAANAAANAAEEGRNTSRRIHRVRRRKGISNKGGTKGAANAAAAARRKHICSSTVLLPPFLPPPASLLYGEQALLEPQVSPSNVRLAHIAVRKLARHAEKIAQHAS</sequence>
<feature type="region of interest" description="Disordered" evidence="1">
    <location>
        <begin position="355"/>
        <end position="385"/>
    </location>
</feature>
<evidence type="ECO:0000313" key="2">
    <source>
        <dbReference type="EMBL" id="OEH78006.1"/>
    </source>
</evidence>
<dbReference type="EMBL" id="JROU02000903">
    <property type="protein sequence ID" value="OEH78006.1"/>
    <property type="molecule type" value="Genomic_DNA"/>
</dbReference>
<evidence type="ECO:0000256" key="1">
    <source>
        <dbReference type="SAM" id="MobiDB-lite"/>
    </source>
</evidence>
<dbReference type="InParanoid" id="A0A1D3D3H7"/>
<proteinExistence type="predicted"/>
<name>A0A1D3D3H7_9EIME</name>
<organism evidence="2 3">
    <name type="scientific">Cyclospora cayetanensis</name>
    <dbReference type="NCBI Taxonomy" id="88456"/>
    <lineage>
        <taxon>Eukaryota</taxon>
        <taxon>Sar</taxon>
        <taxon>Alveolata</taxon>
        <taxon>Apicomplexa</taxon>
        <taxon>Conoidasida</taxon>
        <taxon>Coccidia</taxon>
        <taxon>Eucoccidiorida</taxon>
        <taxon>Eimeriorina</taxon>
        <taxon>Eimeriidae</taxon>
        <taxon>Cyclospora</taxon>
    </lineage>
</organism>
<feature type="region of interest" description="Disordered" evidence="1">
    <location>
        <begin position="130"/>
        <end position="176"/>
    </location>
</feature>
<gene>
    <name evidence="2" type="ORF">cyc_08946</name>
</gene>
<reference evidence="2 3" key="1">
    <citation type="journal article" date="2016" name="BMC Genomics">
        <title>Comparative genomics reveals Cyclospora cayetanensis possesses coccidia-like metabolism and invasion components but unique surface antigens.</title>
        <authorList>
            <person name="Liu S."/>
            <person name="Wang L."/>
            <person name="Zheng H."/>
            <person name="Xu Z."/>
            <person name="Roellig D.M."/>
            <person name="Li N."/>
            <person name="Frace M.A."/>
            <person name="Tang K."/>
            <person name="Arrowood M.J."/>
            <person name="Moss D.M."/>
            <person name="Zhang L."/>
            <person name="Feng Y."/>
            <person name="Xiao L."/>
        </authorList>
    </citation>
    <scope>NUCLEOTIDE SEQUENCE [LARGE SCALE GENOMIC DNA]</scope>
    <source>
        <strain evidence="2 3">CHN_HEN01</strain>
    </source>
</reference>
<feature type="compositionally biased region" description="Basic residues" evidence="1">
    <location>
        <begin position="364"/>
        <end position="377"/>
    </location>
</feature>
<accession>A0A1D3D3H7</accession>
<dbReference type="AlphaFoldDB" id="A0A1D3D3H7"/>
<feature type="compositionally biased region" description="Polar residues" evidence="1">
    <location>
        <begin position="130"/>
        <end position="143"/>
    </location>
</feature>